<accession>A0A1W1XH98</accession>
<dbReference type="STRING" id="1121001.SAMN02745857_01566"/>
<keyword evidence="2" id="KW-1185">Reference proteome</keyword>
<evidence type="ECO:0000313" key="1">
    <source>
        <dbReference type="EMBL" id="SMC23162.1"/>
    </source>
</evidence>
<dbReference type="Proteomes" id="UP000192761">
    <property type="component" value="Unassembled WGS sequence"/>
</dbReference>
<protein>
    <recommendedName>
        <fullName evidence="3">DUF2867 domain-containing protein</fullName>
    </recommendedName>
</protein>
<evidence type="ECO:0008006" key="3">
    <source>
        <dbReference type="Google" id="ProtNLM"/>
    </source>
</evidence>
<evidence type="ECO:0000313" key="2">
    <source>
        <dbReference type="Proteomes" id="UP000192761"/>
    </source>
</evidence>
<proteinExistence type="predicted"/>
<organism evidence="1 2">
    <name type="scientific">Andreprevotia lacus DSM 23236</name>
    <dbReference type="NCBI Taxonomy" id="1121001"/>
    <lineage>
        <taxon>Bacteria</taxon>
        <taxon>Pseudomonadati</taxon>
        <taxon>Pseudomonadota</taxon>
        <taxon>Betaproteobacteria</taxon>
        <taxon>Neisseriales</taxon>
        <taxon>Chitinibacteraceae</taxon>
        <taxon>Andreprevotia</taxon>
    </lineage>
</organism>
<gene>
    <name evidence="1" type="ORF">SAMN02745857_01566</name>
</gene>
<reference evidence="1 2" key="1">
    <citation type="submission" date="2017-04" db="EMBL/GenBank/DDBJ databases">
        <authorList>
            <person name="Afonso C.L."/>
            <person name="Miller P.J."/>
            <person name="Scott M.A."/>
            <person name="Spackman E."/>
            <person name="Goraichik I."/>
            <person name="Dimitrov K.M."/>
            <person name="Suarez D.L."/>
            <person name="Swayne D.E."/>
        </authorList>
    </citation>
    <scope>NUCLEOTIDE SEQUENCE [LARGE SCALE GENOMIC DNA]</scope>
    <source>
        <strain evidence="1 2">DSM 23236</strain>
    </source>
</reference>
<dbReference type="EMBL" id="FWXD01000007">
    <property type="protein sequence ID" value="SMC23162.1"/>
    <property type="molecule type" value="Genomic_DNA"/>
</dbReference>
<sequence length="174" mass="18547">MSVMRCRLPSNTLLGSYASQPGYTDCYCVTLPGSTSLAQFVESFYTSGLFKLERWLLARALGLPASDADAAALAQGAVQTFSAWRVEGRTADELLVAAGRTRSWFKVMPATDLPVSSTVLLFGSAVVPGRNGRMGLPFYLLSGFHRLYARSLLAAAARRLAHIKPVGGAASDVA</sequence>
<name>A0A1W1XH98_9NEIS</name>
<dbReference type="AlphaFoldDB" id="A0A1W1XH98"/>